<comment type="caution">
    <text evidence="1">The sequence shown here is derived from an EMBL/GenBank/DDBJ whole genome shotgun (WGS) entry which is preliminary data.</text>
</comment>
<evidence type="ECO:0000313" key="1">
    <source>
        <dbReference type="EMBL" id="KAK0733711.1"/>
    </source>
</evidence>
<gene>
    <name evidence="1" type="ORF">B0T26DRAFT_670090</name>
</gene>
<dbReference type="AlphaFoldDB" id="A0AA40BGA9"/>
<dbReference type="EMBL" id="JAUIRO010000001">
    <property type="protein sequence ID" value="KAK0733711.1"/>
    <property type="molecule type" value="Genomic_DNA"/>
</dbReference>
<dbReference type="GeneID" id="85322411"/>
<reference evidence="1" key="1">
    <citation type="submission" date="2023-06" db="EMBL/GenBank/DDBJ databases">
        <title>Genome-scale phylogeny and comparative genomics of the fungal order Sordariales.</title>
        <authorList>
            <consortium name="Lawrence Berkeley National Laboratory"/>
            <person name="Hensen N."/>
            <person name="Bonometti L."/>
            <person name="Westerberg I."/>
            <person name="Brannstrom I.O."/>
            <person name="Guillou S."/>
            <person name="Cros-Aarteil S."/>
            <person name="Calhoun S."/>
            <person name="Haridas S."/>
            <person name="Kuo A."/>
            <person name="Mondo S."/>
            <person name="Pangilinan J."/>
            <person name="Riley R."/>
            <person name="LaButti K."/>
            <person name="Andreopoulos B."/>
            <person name="Lipzen A."/>
            <person name="Chen C."/>
            <person name="Yanf M."/>
            <person name="Daum C."/>
            <person name="Ng V."/>
            <person name="Clum A."/>
            <person name="Steindorff A."/>
            <person name="Ohm R."/>
            <person name="Martin F."/>
            <person name="Silar P."/>
            <person name="Natvig D."/>
            <person name="Lalanne C."/>
            <person name="Gautier V."/>
            <person name="Ament-velasquez S.L."/>
            <person name="Kruys A."/>
            <person name="Hutchinson M.I."/>
            <person name="Powell A.J."/>
            <person name="Barry K."/>
            <person name="Miller A.N."/>
            <person name="Grigoriev I.V."/>
            <person name="Debuchy R."/>
            <person name="Gladieux P."/>
            <person name="Thoren M.H."/>
            <person name="Johannesson H."/>
        </authorList>
    </citation>
    <scope>NUCLEOTIDE SEQUENCE</scope>
    <source>
        <strain evidence="1">SMH2392-1A</strain>
    </source>
</reference>
<dbReference type="RefSeq" id="XP_060302588.1">
    <property type="nucleotide sequence ID" value="XM_060439141.1"/>
</dbReference>
<keyword evidence="2" id="KW-1185">Reference proteome</keyword>
<proteinExistence type="predicted"/>
<sequence length="157" mass="18837">MGTVRKWKHFNHTWHRNRKLNSWPNMGTVRKWKHFNHTWHRNRKLNSGLYSRKRDFHNRTGTNNRWAKCNSLIAFLQWRRVTTTPSSSGIRSGIQEQQKPKGSGIYFSPYDILQRNYILDSRYLSEAFQGFCLAMVEYNVGNAARQWYGNQLDYIHD</sequence>
<dbReference type="Proteomes" id="UP001172101">
    <property type="component" value="Unassembled WGS sequence"/>
</dbReference>
<organism evidence="1 2">
    <name type="scientific">Lasiosphaeria miniovina</name>
    <dbReference type="NCBI Taxonomy" id="1954250"/>
    <lineage>
        <taxon>Eukaryota</taxon>
        <taxon>Fungi</taxon>
        <taxon>Dikarya</taxon>
        <taxon>Ascomycota</taxon>
        <taxon>Pezizomycotina</taxon>
        <taxon>Sordariomycetes</taxon>
        <taxon>Sordariomycetidae</taxon>
        <taxon>Sordariales</taxon>
        <taxon>Lasiosphaeriaceae</taxon>
        <taxon>Lasiosphaeria</taxon>
    </lineage>
</organism>
<protein>
    <submittedName>
        <fullName evidence="1">Uncharacterized protein</fullName>
    </submittedName>
</protein>
<accession>A0AA40BGA9</accession>
<evidence type="ECO:0000313" key="2">
    <source>
        <dbReference type="Proteomes" id="UP001172101"/>
    </source>
</evidence>
<name>A0AA40BGA9_9PEZI</name>